<dbReference type="InterPro" id="IPR051162">
    <property type="entry name" value="T4SS_component"/>
</dbReference>
<dbReference type="EMBL" id="FOEN01000003">
    <property type="protein sequence ID" value="SEP93863.1"/>
    <property type="molecule type" value="Genomic_DNA"/>
</dbReference>
<organism evidence="3 4">
    <name type="scientific">Ignavigranum ruoffiae</name>
    <dbReference type="NCBI Taxonomy" id="89093"/>
    <lineage>
        <taxon>Bacteria</taxon>
        <taxon>Bacillati</taxon>
        <taxon>Bacillota</taxon>
        <taxon>Bacilli</taxon>
        <taxon>Lactobacillales</taxon>
        <taxon>Aerococcaceae</taxon>
        <taxon>Ignavigranum</taxon>
    </lineage>
</organism>
<dbReference type="PANTHER" id="PTHR30121">
    <property type="entry name" value="UNCHARACTERIZED PROTEIN YJGR-RELATED"/>
    <property type="match status" value="1"/>
</dbReference>
<dbReference type="STRING" id="89093.SAMN04488558_103145"/>
<evidence type="ECO:0000313" key="4">
    <source>
        <dbReference type="Proteomes" id="UP000198833"/>
    </source>
</evidence>
<dbReference type="AlphaFoldDB" id="A0A1H9BZ83"/>
<accession>A0A1H9BZ83</accession>
<feature type="domain" description="Helicase HerA-like C-terminal" evidence="2">
    <location>
        <begin position="15"/>
        <end position="496"/>
    </location>
</feature>
<dbReference type="RefSeq" id="WP_092570945.1">
    <property type="nucleotide sequence ID" value="NZ_FOEN01000003.1"/>
</dbReference>
<evidence type="ECO:0000256" key="1">
    <source>
        <dbReference type="SAM" id="MobiDB-lite"/>
    </source>
</evidence>
<dbReference type="OrthoDB" id="9758751at2"/>
<dbReference type="Proteomes" id="UP000198833">
    <property type="component" value="Unassembled WGS sequence"/>
</dbReference>
<evidence type="ECO:0000313" key="3">
    <source>
        <dbReference type="EMBL" id="SEP93863.1"/>
    </source>
</evidence>
<dbReference type="InterPro" id="IPR027417">
    <property type="entry name" value="P-loop_NTPase"/>
</dbReference>
<dbReference type="InterPro" id="IPR033186">
    <property type="entry name" value="HerA_C"/>
</dbReference>
<proteinExistence type="predicted"/>
<feature type="region of interest" description="Disordered" evidence="1">
    <location>
        <begin position="436"/>
        <end position="476"/>
    </location>
</feature>
<keyword evidence="4" id="KW-1185">Reference proteome</keyword>
<gene>
    <name evidence="3" type="ORF">SAMN04488558_103145</name>
</gene>
<name>A0A1H9BZ83_9LACT</name>
<dbReference type="Gene3D" id="3.40.50.300">
    <property type="entry name" value="P-loop containing nucleotide triphosphate hydrolases"/>
    <property type="match status" value="2"/>
</dbReference>
<dbReference type="PANTHER" id="PTHR30121:SF6">
    <property type="entry name" value="SLR6007 PROTEIN"/>
    <property type="match status" value="1"/>
</dbReference>
<dbReference type="SUPFAM" id="SSF52540">
    <property type="entry name" value="P-loop containing nucleoside triphosphate hydrolases"/>
    <property type="match status" value="1"/>
</dbReference>
<feature type="compositionally biased region" description="Basic and acidic residues" evidence="1">
    <location>
        <begin position="436"/>
        <end position="473"/>
    </location>
</feature>
<dbReference type="Pfam" id="PF05872">
    <property type="entry name" value="HerA_C"/>
    <property type="match status" value="1"/>
</dbReference>
<sequence length="498" mass="55447">MAESIQFGFGKEVAQLHLDKLNRHGIIAGATGTGKTITLKVLAEQLSRAGVPVFLSDVKGDIMSLAEENQSEDLSQRLTDTHYTDYERQSFPIEIWDVLAEEGLPLRFTVSEIGPILLTKILGLNDVQESILNIVFDVADKQSLLLIDLMDLRAMLNYVADHASELSQHYGNIAKSSVGAILRSLVVLEQQGADKFFGEPSLEVQDLFRTNDQGLGMINILNAKELYKLPTLYAMVLFALLSDLYENLPEEGDLQQPKLVFFFDEAHTLFKDTPQALVDKIELVVRLIRSKGIGVFFVTQNPTDIPDSVANQLGNRIQHGLRAFTPKEIKTVKVVAETFRQDDQADLSQVIQNLQVGEAVISTLQADGTPSIADKVMIYPPMSKIGTIDPSLILQIINRSALMDKYDEPVNRESAHEQILKATQEQEQALIQAAEAEKATKAQKEVEEAPAKKEKTETSRSSRRTDSNFDRFTKNMMSSVGRELGRMITRSITGMIKK</sequence>
<protein>
    <recommendedName>
        <fullName evidence="2">Helicase HerA-like C-terminal domain-containing protein</fullName>
    </recommendedName>
</protein>
<evidence type="ECO:0000259" key="2">
    <source>
        <dbReference type="Pfam" id="PF05872"/>
    </source>
</evidence>
<reference evidence="3 4" key="1">
    <citation type="submission" date="2016-10" db="EMBL/GenBank/DDBJ databases">
        <authorList>
            <person name="de Groot N.N."/>
        </authorList>
    </citation>
    <scope>NUCLEOTIDE SEQUENCE [LARGE SCALE GENOMIC DNA]</scope>
    <source>
        <strain evidence="3 4">DSM 15695</strain>
    </source>
</reference>